<dbReference type="AlphaFoldDB" id="A0A453IKN9"/>
<reference evidence="1" key="3">
    <citation type="journal article" date="2017" name="Nature">
        <title>Genome sequence of the progenitor of the wheat D genome Aegilops tauschii.</title>
        <authorList>
            <person name="Luo M.C."/>
            <person name="Gu Y.Q."/>
            <person name="Puiu D."/>
            <person name="Wang H."/>
            <person name="Twardziok S.O."/>
            <person name="Deal K.R."/>
            <person name="Huo N."/>
            <person name="Zhu T."/>
            <person name="Wang L."/>
            <person name="Wang Y."/>
            <person name="McGuire P.E."/>
            <person name="Liu S."/>
            <person name="Long H."/>
            <person name="Ramasamy R.K."/>
            <person name="Rodriguez J.C."/>
            <person name="Van S.L."/>
            <person name="Yuan L."/>
            <person name="Wang Z."/>
            <person name="Xia Z."/>
            <person name="Xiao L."/>
            <person name="Anderson O.D."/>
            <person name="Ouyang S."/>
            <person name="Liang Y."/>
            <person name="Zimin A.V."/>
            <person name="Pertea G."/>
            <person name="Qi P."/>
            <person name="Bennetzen J.L."/>
            <person name="Dai X."/>
            <person name="Dawson M.W."/>
            <person name="Muller H.G."/>
            <person name="Kugler K."/>
            <person name="Rivarola-Duarte L."/>
            <person name="Spannagl M."/>
            <person name="Mayer K.F.X."/>
            <person name="Lu F.H."/>
            <person name="Bevan M.W."/>
            <person name="Leroy P."/>
            <person name="Li P."/>
            <person name="You F.M."/>
            <person name="Sun Q."/>
            <person name="Liu Z."/>
            <person name="Lyons E."/>
            <person name="Wicker T."/>
            <person name="Salzberg S.L."/>
            <person name="Devos K.M."/>
            <person name="Dvorak J."/>
        </authorList>
    </citation>
    <scope>NUCLEOTIDE SEQUENCE [LARGE SCALE GENOMIC DNA]</scope>
    <source>
        <strain evidence="1">cv. AL8/78</strain>
    </source>
</reference>
<evidence type="ECO:0000313" key="2">
    <source>
        <dbReference type="Proteomes" id="UP000015105"/>
    </source>
</evidence>
<keyword evidence="2" id="KW-1185">Reference proteome</keyword>
<dbReference type="Proteomes" id="UP000015105">
    <property type="component" value="Chromosome 4D"/>
</dbReference>
<reference evidence="1" key="4">
    <citation type="submission" date="2019-03" db="UniProtKB">
        <authorList>
            <consortium name="EnsemblPlants"/>
        </authorList>
    </citation>
    <scope>IDENTIFICATION</scope>
</reference>
<name>A0A453IKN9_AEGTS</name>
<reference evidence="1" key="5">
    <citation type="journal article" date="2021" name="G3 (Bethesda)">
        <title>Aegilops tauschii genome assembly Aet v5.0 features greater sequence contiguity and improved annotation.</title>
        <authorList>
            <person name="Wang L."/>
            <person name="Zhu T."/>
            <person name="Rodriguez J.C."/>
            <person name="Deal K.R."/>
            <person name="Dubcovsky J."/>
            <person name="McGuire P.E."/>
            <person name="Lux T."/>
            <person name="Spannagl M."/>
            <person name="Mayer K.F.X."/>
            <person name="Baldrich P."/>
            <person name="Meyers B.C."/>
            <person name="Huo N."/>
            <person name="Gu Y.Q."/>
            <person name="Zhou H."/>
            <person name="Devos K.M."/>
            <person name="Bennetzen J.L."/>
            <person name="Unver T."/>
            <person name="Budak H."/>
            <person name="Gulick P.J."/>
            <person name="Galiba G."/>
            <person name="Kalapos B."/>
            <person name="Nelson D.R."/>
            <person name="Li P."/>
            <person name="You F.M."/>
            <person name="Luo M.C."/>
            <person name="Dvorak J."/>
        </authorList>
    </citation>
    <scope>NUCLEOTIDE SEQUENCE [LARGE SCALE GENOMIC DNA]</scope>
    <source>
        <strain evidence="1">cv. AL8/78</strain>
    </source>
</reference>
<dbReference type="EnsemblPlants" id="AET4Gv20593500.1">
    <property type="protein sequence ID" value="AET4Gv20593500.1"/>
    <property type="gene ID" value="AET4Gv20593500"/>
</dbReference>
<accession>A0A453IKN9</accession>
<reference evidence="2" key="2">
    <citation type="journal article" date="2017" name="Nat. Plants">
        <title>The Aegilops tauschii genome reveals multiple impacts of transposons.</title>
        <authorList>
            <person name="Zhao G."/>
            <person name="Zou C."/>
            <person name="Li K."/>
            <person name="Wang K."/>
            <person name="Li T."/>
            <person name="Gao L."/>
            <person name="Zhang X."/>
            <person name="Wang H."/>
            <person name="Yang Z."/>
            <person name="Liu X."/>
            <person name="Jiang W."/>
            <person name="Mao L."/>
            <person name="Kong X."/>
            <person name="Jiao Y."/>
            <person name="Jia J."/>
        </authorList>
    </citation>
    <scope>NUCLEOTIDE SEQUENCE [LARGE SCALE GENOMIC DNA]</scope>
    <source>
        <strain evidence="2">cv. AL8/78</strain>
    </source>
</reference>
<protein>
    <submittedName>
        <fullName evidence="1">Uncharacterized protein</fullName>
    </submittedName>
</protein>
<reference evidence="2" key="1">
    <citation type="journal article" date="2014" name="Science">
        <title>Ancient hybridizations among the ancestral genomes of bread wheat.</title>
        <authorList>
            <consortium name="International Wheat Genome Sequencing Consortium,"/>
            <person name="Marcussen T."/>
            <person name="Sandve S.R."/>
            <person name="Heier L."/>
            <person name="Spannagl M."/>
            <person name="Pfeifer M."/>
            <person name="Jakobsen K.S."/>
            <person name="Wulff B.B."/>
            <person name="Steuernagel B."/>
            <person name="Mayer K.F."/>
            <person name="Olsen O.A."/>
        </authorList>
    </citation>
    <scope>NUCLEOTIDE SEQUENCE [LARGE SCALE GENOMIC DNA]</scope>
    <source>
        <strain evidence="2">cv. AL8/78</strain>
    </source>
</reference>
<proteinExistence type="predicted"/>
<sequence>MRGRLINLSLEMGDTTHCTATTWLTHHPVPRSDQIRSDLLNKKTDPCCFRIEFLPRFKKEEKSRKRACWVWIGNAYVEPKKNGLLALWHTFLSCLPCGMCRIVPLFACCLACCATRKTTLVGLCKLSESNNVNVSNYENTSSL</sequence>
<dbReference type="Gramene" id="AET4Gv20593500.1">
    <property type="protein sequence ID" value="AET4Gv20593500.1"/>
    <property type="gene ID" value="AET4Gv20593500"/>
</dbReference>
<evidence type="ECO:0000313" key="1">
    <source>
        <dbReference type="EnsemblPlants" id="AET4Gv20593500.1"/>
    </source>
</evidence>
<organism evidence="1 2">
    <name type="scientific">Aegilops tauschii subsp. strangulata</name>
    <name type="common">Goatgrass</name>
    <dbReference type="NCBI Taxonomy" id="200361"/>
    <lineage>
        <taxon>Eukaryota</taxon>
        <taxon>Viridiplantae</taxon>
        <taxon>Streptophyta</taxon>
        <taxon>Embryophyta</taxon>
        <taxon>Tracheophyta</taxon>
        <taxon>Spermatophyta</taxon>
        <taxon>Magnoliopsida</taxon>
        <taxon>Liliopsida</taxon>
        <taxon>Poales</taxon>
        <taxon>Poaceae</taxon>
        <taxon>BOP clade</taxon>
        <taxon>Pooideae</taxon>
        <taxon>Triticodae</taxon>
        <taxon>Triticeae</taxon>
        <taxon>Triticinae</taxon>
        <taxon>Aegilops</taxon>
    </lineage>
</organism>